<evidence type="ECO:0000313" key="2">
    <source>
        <dbReference type="Proteomes" id="UP000183015"/>
    </source>
</evidence>
<gene>
    <name evidence="1" type="ORF">SAMN05414137_101429</name>
</gene>
<name>A0A1H7FWB0_STRJI</name>
<accession>A0A1H7FWB0</accession>
<keyword evidence="2" id="KW-1185">Reference proteome</keyword>
<sequence>MISMTKLAGRTVTVADFGMRGFGMRGFGLPCGKASGLSFAGTGVEATRVRVAAEATVASDAFAALAGNGLGAWDARRLERPLSASVVKLSALAGGYGDATGAGTQTKQQPQQHQLHMQKIAAAAMTIQALRGPDPWIDRT</sequence>
<dbReference type="RefSeq" id="WP_042442364.1">
    <property type="nucleotide sequence ID" value="NZ_BBPN01000002.1"/>
</dbReference>
<dbReference type="Proteomes" id="UP000183015">
    <property type="component" value="Unassembled WGS sequence"/>
</dbReference>
<dbReference type="STRING" id="235985.SAMN05414137_101429"/>
<dbReference type="EMBL" id="FOAZ01000001">
    <property type="protein sequence ID" value="SEK30201.1"/>
    <property type="molecule type" value="Genomic_DNA"/>
</dbReference>
<reference evidence="2" key="1">
    <citation type="submission" date="2016-10" db="EMBL/GenBank/DDBJ databases">
        <authorList>
            <person name="Varghese N."/>
        </authorList>
    </citation>
    <scope>NUCLEOTIDE SEQUENCE [LARGE SCALE GENOMIC DNA]</scope>
    <source>
        <strain evidence="2">DSM 45096 / BCRC 16803 / CGMCC 4.1857 / CIP 109030 / JCM 12277 / KCTC 19219 / NBRC 100920 / 33214</strain>
    </source>
</reference>
<dbReference type="AlphaFoldDB" id="A0A1H7FWB0"/>
<organism evidence="1 2">
    <name type="scientific">Streptacidiphilus jiangxiensis</name>
    <dbReference type="NCBI Taxonomy" id="235985"/>
    <lineage>
        <taxon>Bacteria</taxon>
        <taxon>Bacillati</taxon>
        <taxon>Actinomycetota</taxon>
        <taxon>Actinomycetes</taxon>
        <taxon>Kitasatosporales</taxon>
        <taxon>Streptomycetaceae</taxon>
        <taxon>Streptacidiphilus</taxon>
    </lineage>
</organism>
<proteinExistence type="predicted"/>
<evidence type="ECO:0000313" key="1">
    <source>
        <dbReference type="EMBL" id="SEK30201.1"/>
    </source>
</evidence>
<protein>
    <submittedName>
        <fullName evidence="1">Uncharacterized protein</fullName>
    </submittedName>
</protein>